<evidence type="ECO:0000313" key="3">
    <source>
        <dbReference type="Proteomes" id="UP000094527"/>
    </source>
</evidence>
<feature type="domain" description="Mannosylglycerate hydrolase MGH1-like glycoside hydrolase" evidence="1">
    <location>
        <begin position="4"/>
        <end position="68"/>
    </location>
</feature>
<name>A0A1D2M8A5_ORCCI</name>
<dbReference type="STRING" id="48709.A0A1D2M8A5"/>
<dbReference type="AlphaFoldDB" id="A0A1D2M8A5"/>
<proteinExistence type="predicted"/>
<reference evidence="2 3" key="1">
    <citation type="journal article" date="2016" name="Genome Biol. Evol.">
        <title>Gene Family Evolution Reflects Adaptation to Soil Environmental Stressors in the Genome of the Collembolan Orchesella cincta.</title>
        <authorList>
            <person name="Faddeeva-Vakhrusheva A."/>
            <person name="Derks M.F."/>
            <person name="Anvar S.Y."/>
            <person name="Agamennone V."/>
            <person name="Suring W."/>
            <person name="Smit S."/>
            <person name="van Straalen N.M."/>
            <person name="Roelofs D."/>
        </authorList>
    </citation>
    <scope>NUCLEOTIDE SEQUENCE [LARGE SCALE GENOMIC DNA]</scope>
    <source>
        <tissue evidence="2">Mixed pool</tissue>
    </source>
</reference>
<dbReference type="Pfam" id="PF22422">
    <property type="entry name" value="MGH1-like_GH"/>
    <property type="match status" value="1"/>
</dbReference>
<sequence>MVLNGNSWPYSTGMVINSLAAQLRDYGTTNIVNVNTFLEVLHKYAETQYKNDKPFVAECHSPYRKLWADKHLLCNCADTIHLAFSIVENLMYHGITILCYMTRMAQQYNTTRWVLQIFLNGELAASQPQLGIMKLDIPPPL</sequence>
<dbReference type="Proteomes" id="UP000094527">
    <property type="component" value="Unassembled WGS sequence"/>
</dbReference>
<protein>
    <recommendedName>
        <fullName evidence="1">Mannosylglycerate hydrolase MGH1-like glycoside hydrolase domain-containing protein</fullName>
    </recommendedName>
</protein>
<organism evidence="2 3">
    <name type="scientific">Orchesella cincta</name>
    <name type="common">Springtail</name>
    <name type="synonym">Podura cincta</name>
    <dbReference type="NCBI Taxonomy" id="48709"/>
    <lineage>
        <taxon>Eukaryota</taxon>
        <taxon>Metazoa</taxon>
        <taxon>Ecdysozoa</taxon>
        <taxon>Arthropoda</taxon>
        <taxon>Hexapoda</taxon>
        <taxon>Collembola</taxon>
        <taxon>Entomobryomorpha</taxon>
        <taxon>Entomobryoidea</taxon>
        <taxon>Orchesellidae</taxon>
        <taxon>Orchesellinae</taxon>
        <taxon>Orchesella</taxon>
    </lineage>
</organism>
<evidence type="ECO:0000313" key="2">
    <source>
        <dbReference type="EMBL" id="ODM89208.1"/>
    </source>
</evidence>
<comment type="caution">
    <text evidence="2">The sequence shown here is derived from an EMBL/GenBank/DDBJ whole genome shotgun (WGS) entry which is preliminary data.</text>
</comment>
<accession>A0A1D2M8A5</accession>
<keyword evidence="3" id="KW-1185">Reference proteome</keyword>
<dbReference type="EMBL" id="LJIJ01002809">
    <property type="protein sequence ID" value="ODM89208.1"/>
    <property type="molecule type" value="Genomic_DNA"/>
</dbReference>
<evidence type="ECO:0000259" key="1">
    <source>
        <dbReference type="Pfam" id="PF22422"/>
    </source>
</evidence>
<dbReference type="InterPro" id="IPR054491">
    <property type="entry name" value="MGH1-like_GH"/>
</dbReference>
<gene>
    <name evidence="2" type="ORF">Ocin01_17475</name>
</gene>